<dbReference type="NCBIfam" id="TIGR01389">
    <property type="entry name" value="recQ"/>
    <property type="match status" value="1"/>
</dbReference>
<evidence type="ECO:0000256" key="2">
    <source>
        <dbReference type="ARBA" id="ARBA00001947"/>
    </source>
</evidence>
<reference evidence="21 22" key="1">
    <citation type="journal article" date="2015" name="Genome Announc.">
        <title>Expanding the biotechnology potential of lactobacilli through comparative genomics of 213 strains and associated genera.</title>
        <authorList>
            <person name="Sun Z."/>
            <person name="Harris H.M."/>
            <person name="McCann A."/>
            <person name="Guo C."/>
            <person name="Argimon S."/>
            <person name="Zhang W."/>
            <person name="Yang X."/>
            <person name="Jeffery I.B."/>
            <person name="Cooney J.C."/>
            <person name="Kagawa T.F."/>
            <person name="Liu W."/>
            <person name="Song Y."/>
            <person name="Salvetti E."/>
            <person name="Wrobel A."/>
            <person name="Rasinkangas P."/>
            <person name="Parkhill J."/>
            <person name="Rea M.C."/>
            <person name="O'Sullivan O."/>
            <person name="Ritari J."/>
            <person name="Douillard F.P."/>
            <person name="Paul Ross R."/>
            <person name="Yang R."/>
            <person name="Briner A.E."/>
            <person name="Felis G.E."/>
            <person name="de Vos W.M."/>
            <person name="Barrangou R."/>
            <person name="Klaenhammer T.R."/>
            <person name="Caufield P.W."/>
            <person name="Cui Y."/>
            <person name="Zhang H."/>
            <person name="O'Toole P.W."/>
        </authorList>
    </citation>
    <scope>NUCLEOTIDE SEQUENCE [LARGE SCALE GENOMIC DNA]</scope>
    <source>
        <strain evidence="21 22">DSM 20515</strain>
    </source>
</reference>
<dbReference type="Gene3D" id="1.10.150.80">
    <property type="entry name" value="HRDC domain"/>
    <property type="match status" value="1"/>
</dbReference>
<keyword evidence="12" id="KW-0233">DNA recombination</keyword>
<comment type="cofactor">
    <cofactor evidence="1">
        <name>Mg(2+)</name>
        <dbReference type="ChEBI" id="CHEBI:18420"/>
    </cofactor>
</comment>
<dbReference type="FunFam" id="1.10.150.80:FF:000002">
    <property type="entry name" value="ATP-dependent DNA helicase RecQ"/>
    <property type="match status" value="1"/>
</dbReference>
<dbReference type="Pfam" id="PF16124">
    <property type="entry name" value="RecQ_Zn_bind"/>
    <property type="match status" value="1"/>
</dbReference>
<evidence type="ECO:0000259" key="20">
    <source>
        <dbReference type="PROSITE" id="PS51194"/>
    </source>
</evidence>
<dbReference type="InterPro" id="IPR018982">
    <property type="entry name" value="RQC_domain"/>
</dbReference>
<comment type="cofactor">
    <cofactor evidence="2">
        <name>Zn(2+)</name>
        <dbReference type="ChEBI" id="CHEBI:29105"/>
    </cofactor>
</comment>
<proteinExistence type="inferred from homology"/>
<dbReference type="GO" id="GO:0009378">
    <property type="term" value="F:four-way junction helicase activity"/>
    <property type="evidence" value="ECO:0007669"/>
    <property type="project" value="TreeGrafter"/>
</dbReference>
<dbReference type="InterPro" id="IPR010997">
    <property type="entry name" value="HRDC-like_sf"/>
</dbReference>
<dbReference type="RefSeq" id="WP_054759309.1">
    <property type="nucleotide sequence ID" value="NZ_AYYR01000039.1"/>
</dbReference>
<dbReference type="InterPro" id="IPR036390">
    <property type="entry name" value="WH_DNA-bd_sf"/>
</dbReference>
<evidence type="ECO:0000256" key="1">
    <source>
        <dbReference type="ARBA" id="ARBA00001946"/>
    </source>
</evidence>
<dbReference type="InterPro" id="IPR027417">
    <property type="entry name" value="P-loop_NTPase"/>
</dbReference>
<evidence type="ECO:0000256" key="14">
    <source>
        <dbReference type="ARBA" id="ARBA00023235"/>
    </source>
</evidence>
<dbReference type="InterPro" id="IPR011545">
    <property type="entry name" value="DEAD/DEAH_box_helicase_dom"/>
</dbReference>
<dbReference type="GO" id="GO:0005737">
    <property type="term" value="C:cytoplasm"/>
    <property type="evidence" value="ECO:0007669"/>
    <property type="project" value="TreeGrafter"/>
</dbReference>
<keyword evidence="5" id="KW-0547">Nucleotide-binding</keyword>
<dbReference type="InterPro" id="IPR001650">
    <property type="entry name" value="Helicase_C-like"/>
</dbReference>
<evidence type="ECO:0000313" key="22">
    <source>
        <dbReference type="Proteomes" id="UP000051845"/>
    </source>
</evidence>
<feature type="domain" description="Helicase ATP-binding" evidence="19">
    <location>
        <begin position="24"/>
        <end position="192"/>
    </location>
</feature>
<dbReference type="Gene3D" id="1.10.10.10">
    <property type="entry name" value="Winged helix-like DNA-binding domain superfamily/Winged helix DNA-binding domain"/>
    <property type="match status" value="1"/>
</dbReference>
<dbReference type="PROSITE" id="PS51194">
    <property type="entry name" value="HELICASE_CTER"/>
    <property type="match status" value="1"/>
</dbReference>
<keyword evidence="7" id="KW-0378">Hydrolase</keyword>
<evidence type="ECO:0000256" key="8">
    <source>
        <dbReference type="ARBA" id="ARBA00022806"/>
    </source>
</evidence>
<evidence type="ECO:0000256" key="11">
    <source>
        <dbReference type="ARBA" id="ARBA00023125"/>
    </source>
</evidence>
<evidence type="ECO:0000256" key="7">
    <source>
        <dbReference type="ARBA" id="ARBA00022801"/>
    </source>
</evidence>
<dbReference type="InterPro" id="IPR014001">
    <property type="entry name" value="Helicase_ATP-bd"/>
</dbReference>
<evidence type="ECO:0000256" key="3">
    <source>
        <dbReference type="ARBA" id="ARBA00005446"/>
    </source>
</evidence>
<dbReference type="GO" id="GO:0006310">
    <property type="term" value="P:DNA recombination"/>
    <property type="evidence" value="ECO:0007669"/>
    <property type="project" value="UniProtKB-UniRule"/>
</dbReference>
<evidence type="ECO:0000259" key="19">
    <source>
        <dbReference type="PROSITE" id="PS51192"/>
    </source>
</evidence>
<feature type="domain" description="HRDC" evidence="18">
    <location>
        <begin position="508"/>
        <end position="588"/>
    </location>
</feature>
<evidence type="ECO:0000256" key="16">
    <source>
        <dbReference type="NCBIfam" id="TIGR01389"/>
    </source>
</evidence>
<dbReference type="Pfam" id="PF00271">
    <property type="entry name" value="Helicase_C"/>
    <property type="match status" value="1"/>
</dbReference>
<dbReference type="GO" id="GO:0030894">
    <property type="term" value="C:replisome"/>
    <property type="evidence" value="ECO:0007669"/>
    <property type="project" value="TreeGrafter"/>
</dbReference>
<dbReference type="PANTHER" id="PTHR13710">
    <property type="entry name" value="DNA HELICASE RECQ FAMILY MEMBER"/>
    <property type="match status" value="1"/>
</dbReference>
<keyword evidence="14" id="KW-0413">Isomerase</keyword>
<dbReference type="InterPro" id="IPR004589">
    <property type="entry name" value="DNA_helicase_ATP-dep_RecQ"/>
</dbReference>
<evidence type="ECO:0000313" key="21">
    <source>
        <dbReference type="EMBL" id="KRM76090.1"/>
    </source>
</evidence>
<dbReference type="SMART" id="SM00956">
    <property type="entry name" value="RQC"/>
    <property type="match status" value="1"/>
</dbReference>
<dbReference type="GO" id="GO:0009432">
    <property type="term" value="P:SOS response"/>
    <property type="evidence" value="ECO:0007669"/>
    <property type="project" value="UniProtKB-UniRule"/>
</dbReference>
<comment type="similarity">
    <text evidence="3">Belongs to the helicase family. RecQ subfamily.</text>
</comment>
<organism evidence="21 22">
    <name type="scientific">Secundilactobacillus collinoides DSM 20515 = JCM 1123</name>
    <dbReference type="NCBI Taxonomy" id="1423733"/>
    <lineage>
        <taxon>Bacteria</taxon>
        <taxon>Bacillati</taxon>
        <taxon>Bacillota</taxon>
        <taxon>Bacilli</taxon>
        <taxon>Lactobacillales</taxon>
        <taxon>Lactobacillaceae</taxon>
        <taxon>Secundilactobacillus</taxon>
    </lineage>
</organism>
<dbReference type="GO" id="GO:0046872">
    <property type="term" value="F:metal ion binding"/>
    <property type="evidence" value="ECO:0007669"/>
    <property type="project" value="UniProtKB-KW"/>
</dbReference>
<evidence type="ECO:0000256" key="17">
    <source>
        <dbReference type="SAM" id="MobiDB-lite"/>
    </source>
</evidence>
<keyword evidence="13" id="KW-0234">DNA repair</keyword>
<accession>A0A0R2BAK6</accession>
<gene>
    <name evidence="21" type="ORF">FC82_GL001918</name>
</gene>
<dbReference type="NCBIfam" id="TIGR00614">
    <property type="entry name" value="recQ_fam"/>
    <property type="match status" value="1"/>
</dbReference>
<dbReference type="CDD" id="cd18794">
    <property type="entry name" value="SF2_C_RecQ"/>
    <property type="match status" value="1"/>
</dbReference>
<dbReference type="EMBL" id="AYYR01000039">
    <property type="protein sequence ID" value="KRM76090.1"/>
    <property type="molecule type" value="Genomic_DNA"/>
</dbReference>
<keyword evidence="9" id="KW-0862">Zinc</keyword>
<sequence length="607" mass="67950">MTPQEILKQQFGYDTFRPGQGDVIDHIMNHENVLAIMPTGGGKSLCYQIPALLQDGITLVVSPLISLMKDQVDALNENGIPATFINSSLTYSEINDRFNQAQDGSVKLLYVSPERLDSGYFDRLAELPVELVAIDEAHCISQWGHDFRPSYLNLTATIQQLPSNPTIVALTATATPKVAQDIMQRLQLDAEVKTGFARPNLAFKVVKNQDIDAFLIDYLKTNADQSGIVYASTRKEVERLTKLLQHHKVAATMYHGGLTKNQRRENQDDFLYDRTPVMVATNAFGMGIDKSNVRFVIHAQVPGSLESYYQEAGRAGRDGLPSEAILLFKLADVQIQHFLIDQSERDEQNKQREYEKLQSMTQYANTPECLQKYILGYFGETCDNCGQCSNCLDTRESQDITVDTQKVLSCVKRMNERFGKSLVAQVLAGSSNQRIKQFHFETLSTYGLMKNRKQKAIADLIDFLTASGYLAAEGGQYPVLKITGDGVDVLKGETQVFRKEAVKVDHTLPVNSELFEKLRVLRRKFAEKQGVPPFVIFSDKTLRDMCAQMPQTLDDMLNVKGIGANKLEKYGEEFLAVVREHEAAADVSETDPESAGEPSETEVKSHY</sequence>
<dbReference type="InterPro" id="IPR006293">
    <property type="entry name" value="DNA_helicase_ATP-dep_RecQ_bac"/>
</dbReference>
<keyword evidence="6" id="KW-0227">DNA damage</keyword>
<dbReference type="SUPFAM" id="SSF46785">
    <property type="entry name" value="Winged helix' DNA-binding domain"/>
    <property type="match status" value="1"/>
</dbReference>
<dbReference type="SMART" id="SM00487">
    <property type="entry name" value="DEXDc"/>
    <property type="match status" value="1"/>
</dbReference>
<dbReference type="InterPro" id="IPR044876">
    <property type="entry name" value="HRDC_dom_sf"/>
</dbReference>
<dbReference type="Pfam" id="PF00570">
    <property type="entry name" value="HRDC"/>
    <property type="match status" value="1"/>
</dbReference>
<dbReference type="Pfam" id="PF00270">
    <property type="entry name" value="DEAD"/>
    <property type="match status" value="1"/>
</dbReference>
<evidence type="ECO:0000259" key="18">
    <source>
        <dbReference type="PROSITE" id="PS50967"/>
    </source>
</evidence>
<dbReference type="PATRIC" id="fig|1423733.4.peg.2018"/>
<dbReference type="GO" id="GO:0043138">
    <property type="term" value="F:3'-5' DNA helicase activity"/>
    <property type="evidence" value="ECO:0007669"/>
    <property type="project" value="UniProtKB-EC"/>
</dbReference>
<dbReference type="SUPFAM" id="SSF47819">
    <property type="entry name" value="HRDC-like"/>
    <property type="match status" value="1"/>
</dbReference>
<dbReference type="GO" id="GO:0003677">
    <property type="term" value="F:DNA binding"/>
    <property type="evidence" value="ECO:0007669"/>
    <property type="project" value="UniProtKB-KW"/>
</dbReference>
<dbReference type="GO" id="GO:0006260">
    <property type="term" value="P:DNA replication"/>
    <property type="evidence" value="ECO:0007669"/>
    <property type="project" value="InterPro"/>
</dbReference>
<dbReference type="GO" id="GO:0016787">
    <property type="term" value="F:hydrolase activity"/>
    <property type="evidence" value="ECO:0007669"/>
    <property type="project" value="UniProtKB-KW"/>
</dbReference>
<protein>
    <recommendedName>
        <fullName evidence="16">DNA helicase RecQ</fullName>
        <ecNumber evidence="16">5.6.2.4</ecNumber>
    </recommendedName>
</protein>
<dbReference type="EC" id="5.6.2.4" evidence="16"/>
<dbReference type="GO" id="GO:0005524">
    <property type="term" value="F:ATP binding"/>
    <property type="evidence" value="ECO:0007669"/>
    <property type="project" value="UniProtKB-KW"/>
</dbReference>
<keyword evidence="4" id="KW-0479">Metal-binding</keyword>
<dbReference type="Gene3D" id="3.40.50.300">
    <property type="entry name" value="P-loop containing nucleotide triphosphate hydrolases"/>
    <property type="match status" value="2"/>
</dbReference>
<dbReference type="SMART" id="SM00341">
    <property type="entry name" value="HRDC"/>
    <property type="match status" value="1"/>
</dbReference>
<dbReference type="AlphaFoldDB" id="A0A0R2BAK6"/>
<dbReference type="GO" id="GO:0043590">
    <property type="term" value="C:bacterial nucleoid"/>
    <property type="evidence" value="ECO:0007669"/>
    <property type="project" value="TreeGrafter"/>
</dbReference>
<evidence type="ECO:0000256" key="10">
    <source>
        <dbReference type="ARBA" id="ARBA00022840"/>
    </source>
</evidence>
<evidence type="ECO:0000256" key="6">
    <source>
        <dbReference type="ARBA" id="ARBA00022763"/>
    </source>
</evidence>
<dbReference type="PROSITE" id="PS51192">
    <property type="entry name" value="HELICASE_ATP_BIND_1"/>
    <property type="match status" value="1"/>
</dbReference>
<dbReference type="SUPFAM" id="SSF52540">
    <property type="entry name" value="P-loop containing nucleoside triphosphate hydrolases"/>
    <property type="match status" value="1"/>
</dbReference>
<dbReference type="SMART" id="SM00490">
    <property type="entry name" value="HELICc"/>
    <property type="match status" value="1"/>
</dbReference>
<feature type="region of interest" description="Disordered" evidence="17">
    <location>
        <begin position="582"/>
        <end position="607"/>
    </location>
</feature>
<dbReference type="PROSITE" id="PS50967">
    <property type="entry name" value="HRDC"/>
    <property type="match status" value="1"/>
</dbReference>
<comment type="caution">
    <text evidence="21">The sequence shown here is derived from an EMBL/GenBank/DDBJ whole genome shotgun (WGS) entry which is preliminary data.</text>
</comment>
<dbReference type="Proteomes" id="UP000051845">
    <property type="component" value="Unassembled WGS sequence"/>
</dbReference>
<evidence type="ECO:0000256" key="15">
    <source>
        <dbReference type="ARBA" id="ARBA00034617"/>
    </source>
</evidence>
<evidence type="ECO:0000256" key="4">
    <source>
        <dbReference type="ARBA" id="ARBA00022723"/>
    </source>
</evidence>
<dbReference type="Pfam" id="PF09382">
    <property type="entry name" value="RQC"/>
    <property type="match status" value="1"/>
</dbReference>
<evidence type="ECO:0000256" key="12">
    <source>
        <dbReference type="ARBA" id="ARBA00023172"/>
    </source>
</evidence>
<feature type="domain" description="Helicase C-terminal" evidence="20">
    <location>
        <begin position="210"/>
        <end position="361"/>
    </location>
</feature>
<comment type="catalytic activity">
    <reaction evidence="15">
        <text>Couples ATP hydrolysis with the unwinding of duplex DNA by translocating in the 3'-5' direction.</text>
        <dbReference type="EC" id="5.6.2.4"/>
    </reaction>
</comment>
<dbReference type="CDD" id="cd17920">
    <property type="entry name" value="DEXHc_RecQ"/>
    <property type="match status" value="1"/>
</dbReference>
<dbReference type="InterPro" id="IPR032284">
    <property type="entry name" value="RecQ_Zn-bd"/>
</dbReference>
<evidence type="ECO:0000256" key="9">
    <source>
        <dbReference type="ARBA" id="ARBA00022833"/>
    </source>
</evidence>
<name>A0A0R2BAK6_SECCO</name>
<keyword evidence="10" id="KW-0067">ATP-binding</keyword>
<evidence type="ECO:0000256" key="5">
    <source>
        <dbReference type="ARBA" id="ARBA00022741"/>
    </source>
</evidence>
<dbReference type="InterPro" id="IPR036388">
    <property type="entry name" value="WH-like_DNA-bd_sf"/>
</dbReference>
<dbReference type="InterPro" id="IPR002121">
    <property type="entry name" value="HRDC_dom"/>
</dbReference>
<dbReference type="PANTHER" id="PTHR13710:SF105">
    <property type="entry name" value="ATP-DEPENDENT DNA HELICASE Q1"/>
    <property type="match status" value="1"/>
</dbReference>
<dbReference type="GO" id="GO:0006281">
    <property type="term" value="P:DNA repair"/>
    <property type="evidence" value="ECO:0007669"/>
    <property type="project" value="UniProtKB-KW"/>
</dbReference>
<evidence type="ECO:0000256" key="13">
    <source>
        <dbReference type="ARBA" id="ARBA00023204"/>
    </source>
</evidence>
<dbReference type="FunFam" id="3.40.50.300:FF:000296">
    <property type="entry name" value="ATP-dependent DNA helicase RecQ"/>
    <property type="match status" value="1"/>
</dbReference>
<keyword evidence="11" id="KW-0238">DNA-binding</keyword>
<keyword evidence="8 21" id="KW-0347">Helicase</keyword>